<reference evidence="2 3" key="1">
    <citation type="submission" date="2017-03" db="EMBL/GenBank/DDBJ databases">
        <title>Genomes of endolithic fungi from Antarctica.</title>
        <authorList>
            <person name="Coleine C."/>
            <person name="Masonjones S."/>
            <person name="Stajich J.E."/>
        </authorList>
    </citation>
    <scope>NUCLEOTIDE SEQUENCE [LARGE SCALE GENOMIC DNA]</scope>
    <source>
        <strain evidence="2 3">CCFEE 6315</strain>
    </source>
</reference>
<dbReference type="OrthoDB" id="5325276at2759"/>
<dbReference type="PANTHER" id="PTHR38703">
    <property type="entry name" value="CHROMOSOME 8, WHOLE GENOME SHOTGUN SEQUENCE"/>
    <property type="match status" value="1"/>
</dbReference>
<sequence length="445" mass="48587">MGQSTTSAGAQVAATKAWLPEDRSTRSGAPYETQPRPTRNGTGLEIPTQAQNARGQYQLPSVQRESDLSADLQHLTVSGAGGVGSRDAYMPTRSAPNPPQRKAVPAQPNGMARSQGNAHPLPPSYVPAPLTVQKGTSAGSPMQSPVSPVGSSKSRSLSRKADHRDLRKSPDMARSGNEAMAASRSNKRNSLDKPLPPAPSDDFEADLDGDRVMSRDYKPDLTGLVDLTNTEDTTLHERWAPAVTHETIRQDVHHIREEVITREIHNHHVYHRILPIVDIEVLPARHFVPVDGGYAEISEDEVPGQTGVNAQWVIAETLSKLLPESKGPVIPQQFSAAKFQGPDWDDKEYVGKDGVKRTEQWWVHPPTIETGARDSGQSYPFYMGFPDPKDNGLRAKLPHGNVIGVSPLLAKQQREHMRLQQESAGEGMGGRDEKPPPVPEHKTLS</sequence>
<dbReference type="AlphaFoldDB" id="A0A4U0UDP8"/>
<accession>A0A4U0UDP8</accession>
<name>A0A4U0UDP8_9PEZI</name>
<comment type="caution">
    <text evidence="2">The sequence shown here is derived from an EMBL/GenBank/DDBJ whole genome shotgun (WGS) entry which is preliminary data.</text>
</comment>
<keyword evidence="3" id="KW-1185">Reference proteome</keyword>
<feature type="region of interest" description="Disordered" evidence="1">
    <location>
        <begin position="409"/>
        <end position="445"/>
    </location>
</feature>
<feature type="compositionally biased region" description="Polar residues" evidence="1">
    <location>
        <begin position="48"/>
        <end position="63"/>
    </location>
</feature>
<gene>
    <name evidence="2" type="ORF">B0A50_00477</name>
</gene>
<dbReference type="PANTHER" id="PTHR38703:SF1">
    <property type="entry name" value="ALLERGEN"/>
    <property type="match status" value="1"/>
</dbReference>
<feature type="region of interest" description="Disordered" evidence="1">
    <location>
        <begin position="1"/>
        <end position="207"/>
    </location>
</feature>
<dbReference type="EMBL" id="NAJL01000002">
    <property type="protein sequence ID" value="TKA33641.1"/>
    <property type="molecule type" value="Genomic_DNA"/>
</dbReference>
<evidence type="ECO:0000256" key="1">
    <source>
        <dbReference type="SAM" id="MobiDB-lite"/>
    </source>
</evidence>
<protein>
    <submittedName>
        <fullName evidence="2">Uncharacterized protein</fullName>
    </submittedName>
</protein>
<feature type="compositionally biased region" description="Polar residues" evidence="1">
    <location>
        <begin position="133"/>
        <end position="155"/>
    </location>
</feature>
<proteinExistence type="predicted"/>
<dbReference type="Proteomes" id="UP000308549">
    <property type="component" value="Unassembled WGS sequence"/>
</dbReference>
<evidence type="ECO:0000313" key="2">
    <source>
        <dbReference type="EMBL" id="TKA33641.1"/>
    </source>
</evidence>
<evidence type="ECO:0000313" key="3">
    <source>
        <dbReference type="Proteomes" id="UP000308549"/>
    </source>
</evidence>
<organism evidence="2 3">
    <name type="scientific">Salinomyces thailandicus</name>
    <dbReference type="NCBI Taxonomy" id="706561"/>
    <lineage>
        <taxon>Eukaryota</taxon>
        <taxon>Fungi</taxon>
        <taxon>Dikarya</taxon>
        <taxon>Ascomycota</taxon>
        <taxon>Pezizomycotina</taxon>
        <taxon>Dothideomycetes</taxon>
        <taxon>Dothideomycetidae</taxon>
        <taxon>Mycosphaerellales</taxon>
        <taxon>Teratosphaeriaceae</taxon>
        <taxon>Salinomyces</taxon>
    </lineage>
</organism>
<feature type="compositionally biased region" description="Basic and acidic residues" evidence="1">
    <location>
        <begin position="159"/>
        <end position="171"/>
    </location>
</feature>
<feature type="compositionally biased region" description="Basic and acidic residues" evidence="1">
    <location>
        <begin position="429"/>
        <end position="445"/>
    </location>
</feature>